<keyword evidence="2" id="KW-1133">Transmembrane helix</keyword>
<dbReference type="KEGG" id="plm:Plim_0168"/>
<accession>D5SN93</accession>
<evidence type="ECO:0000256" key="1">
    <source>
        <dbReference type="SAM" id="MobiDB-lite"/>
    </source>
</evidence>
<proteinExistence type="predicted"/>
<organism evidence="3 4">
    <name type="scientific">Planctopirus limnophila (strain ATCC 43296 / DSM 3776 / IFAM 1008 / Mu 290)</name>
    <name type="common">Planctomyces limnophilus</name>
    <dbReference type="NCBI Taxonomy" id="521674"/>
    <lineage>
        <taxon>Bacteria</taxon>
        <taxon>Pseudomonadati</taxon>
        <taxon>Planctomycetota</taxon>
        <taxon>Planctomycetia</taxon>
        <taxon>Planctomycetales</taxon>
        <taxon>Planctomycetaceae</taxon>
        <taxon>Planctopirus</taxon>
    </lineage>
</organism>
<gene>
    <name evidence="3" type="ordered locus">Plim_0168</name>
</gene>
<evidence type="ECO:0000313" key="3">
    <source>
        <dbReference type="EMBL" id="ADG66020.1"/>
    </source>
</evidence>
<evidence type="ECO:0000313" key="4">
    <source>
        <dbReference type="Proteomes" id="UP000002220"/>
    </source>
</evidence>
<protein>
    <submittedName>
        <fullName evidence="3">Uncharacterized protein</fullName>
    </submittedName>
</protein>
<sequence length="107" mass="11202">MPKTGSTNASSQRGLSPLAVGYLWASRVGNMGLQMALPALAGYWIDLQWLTRPVFTISGAVLGFALFMLKLLALAKELSKSSSQAGLGASSSSKSDSQQKAGPRNSI</sequence>
<dbReference type="AlphaFoldDB" id="D5SN93"/>
<dbReference type="Proteomes" id="UP000002220">
    <property type="component" value="Chromosome"/>
</dbReference>
<reference evidence="3 4" key="1">
    <citation type="journal article" date="2010" name="Stand. Genomic Sci.">
        <title>Complete genome sequence of Planctomyces limnophilus type strain (Mu 290).</title>
        <authorList>
            <person name="Labutti K."/>
            <person name="Sikorski J."/>
            <person name="Schneider S."/>
            <person name="Nolan M."/>
            <person name="Lucas S."/>
            <person name="Glavina Del Rio T."/>
            <person name="Tice H."/>
            <person name="Cheng J.F."/>
            <person name="Goodwin L."/>
            <person name="Pitluck S."/>
            <person name="Liolios K."/>
            <person name="Ivanova N."/>
            <person name="Mavromatis K."/>
            <person name="Mikhailova N."/>
            <person name="Pati A."/>
            <person name="Chen A."/>
            <person name="Palaniappan K."/>
            <person name="Land M."/>
            <person name="Hauser L."/>
            <person name="Chang Y.J."/>
            <person name="Jeffries C.D."/>
            <person name="Tindall B.J."/>
            <person name="Rohde M."/>
            <person name="Goker M."/>
            <person name="Woyke T."/>
            <person name="Bristow J."/>
            <person name="Eisen J.A."/>
            <person name="Markowitz V."/>
            <person name="Hugenholtz P."/>
            <person name="Kyrpides N.C."/>
            <person name="Klenk H.P."/>
            <person name="Lapidus A."/>
        </authorList>
    </citation>
    <scope>NUCLEOTIDE SEQUENCE [LARGE SCALE GENOMIC DNA]</scope>
    <source>
        <strain evidence="4">ATCC 43296 / DSM 3776 / IFAM 1008 / 290</strain>
    </source>
</reference>
<keyword evidence="2" id="KW-0812">Transmembrane</keyword>
<feature type="region of interest" description="Disordered" evidence="1">
    <location>
        <begin position="83"/>
        <end position="107"/>
    </location>
</feature>
<evidence type="ECO:0000256" key="2">
    <source>
        <dbReference type="SAM" id="Phobius"/>
    </source>
</evidence>
<name>D5SN93_PLAL2</name>
<dbReference type="STRING" id="521674.Plim_0168"/>
<keyword evidence="2" id="KW-0472">Membrane</keyword>
<keyword evidence="4" id="KW-1185">Reference proteome</keyword>
<dbReference type="EMBL" id="CP001744">
    <property type="protein sequence ID" value="ADG66020.1"/>
    <property type="molecule type" value="Genomic_DNA"/>
</dbReference>
<dbReference type="HOGENOM" id="CLU_2207595_0_0_0"/>
<feature type="transmembrane region" description="Helical" evidence="2">
    <location>
        <begin position="57"/>
        <end position="75"/>
    </location>
</feature>